<dbReference type="EMBL" id="JBHMFI010000001">
    <property type="protein sequence ID" value="MFB9072911.1"/>
    <property type="molecule type" value="Genomic_DNA"/>
</dbReference>
<organism evidence="2 3">
    <name type="scientific">Citricoccus parietis</name>
    <dbReference type="NCBI Taxonomy" id="592307"/>
    <lineage>
        <taxon>Bacteria</taxon>
        <taxon>Bacillati</taxon>
        <taxon>Actinomycetota</taxon>
        <taxon>Actinomycetes</taxon>
        <taxon>Micrococcales</taxon>
        <taxon>Micrococcaceae</taxon>
        <taxon>Citricoccus</taxon>
    </lineage>
</organism>
<evidence type="ECO:0000313" key="2">
    <source>
        <dbReference type="EMBL" id="MFB9072911.1"/>
    </source>
</evidence>
<evidence type="ECO:0000256" key="1">
    <source>
        <dbReference type="SAM" id="MobiDB-lite"/>
    </source>
</evidence>
<sequence>MGAEHRLRRLHLGQHPGQVRLVLALLQHDQAFIDGRIADLDALRVDQLGQHGCGEPQHAGQGPLAQPEGGHDDAEALGQGDPVDGLLLGETLIGVRRGHGVHPSQISTCKGAIYRGAFGG</sequence>
<name>A0ABV5G1U5_9MICC</name>
<comment type="caution">
    <text evidence="2">The sequence shown here is derived from an EMBL/GenBank/DDBJ whole genome shotgun (WGS) entry which is preliminary data.</text>
</comment>
<keyword evidence="3" id="KW-1185">Reference proteome</keyword>
<proteinExistence type="predicted"/>
<accession>A0ABV5G1U5</accession>
<gene>
    <name evidence="2" type="ORF">ACFFX0_17565</name>
</gene>
<reference evidence="2 3" key="1">
    <citation type="submission" date="2024-09" db="EMBL/GenBank/DDBJ databases">
        <authorList>
            <person name="Sun Q."/>
            <person name="Mori K."/>
        </authorList>
    </citation>
    <scope>NUCLEOTIDE SEQUENCE [LARGE SCALE GENOMIC DNA]</scope>
    <source>
        <strain evidence="2 3">CCM 7609</strain>
    </source>
</reference>
<dbReference type="Proteomes" id="UP001589575">
    <property type="component" value="Unassembled WGS sequence"/>
</dbReference>
<feature type="region of interest" description="Disordered" evidence="1">
    <location>
        <begin position="51"/>
        <end position="82"/>
    </location>
</feature>
<evidence type="ECO:0000313" key="3">
    <source>
        <dbReference type="Proteomes" id="UP001589575"/>
    </source>
</evidence>
<protein>
    <submittedName>
        <fullName evidence="2">Uncharacterized protein</fullName>
    </submittedName>
</protein>